<name>A0A4D6GUN6_HALS9</name>
<dbReference type="Proteomes" id="UP000323075">
    <property type="component" value="Unassembled WGS sequence"/>
</dbReference>
<dbReference type="RefSeq" id="WP_010903405.1">
    <property type="nucleotide sequence ID" value="NZ_VRYN01000001.1"/>
</dbReference>
<feature type="region of interest" description="Disordered" evidence="1">
    <location>
        <begin position="1"/>
        <end position="22"/>
    </location>
</feature>
<evidence type="ECO:0000313" key="5">
    <source>
        <dbReference type="Proteomes" id="UP000323075"/>
    </source>
</evidence>
<gene>
    <name evidence="3" type="ORF">APQ99_00363</name>
    <name evidence="2" type="ORF">HBSAL_09730</name>
</gene>
<accession>A0A4D6GUN6</accession>
<evidence type="ECO:0000313" key="4">
    <source>
        <dbReference type="Proteomes" id="UP000296216"/>
    </source>
</evidence>
<evidence type="ECO:0008006" key="6">
    <source>
        <dbReference type="Google" id="ProtNLM"/>
    </source>
</evidence>
<organism evidence="2 4">
    <name type="scientific">Halobacterium salinarum (strain ATCC 33171 / DSM 3754 / JCM 8978 / NBRC 102687 / NCIMB 764 / 91-R6)</name>
    <dbReference type="NCBI Taxonomy" id="2597657"/>
    <lineage>
        <taxon>Archaea</taxon>
        <taxon>Methanobacteriati</taxon>
        <taxon>Methanobacteriota</taxon>
        <taxon>Stenosarchaea group</taxon>
        <taxon>Halobacteria</taxon>
        <taxon>Halobacteriales</taxon>
        <taxon>Halobacteriaceae</taxon>
        <taxon>Halobacterium</taxon>
    </lineage>
</organism>
<dbReference type="EMBL" id="CP038631">
    <property type="protein sequence ID" value="QCC45590.1"/>
    <property type="molecule type" value="Genomic_DNA"/>
</dbReference>
<evidence type="ECO:0000313" key="3">
    <source>
        <dbReference type="EMBL" id="TYO81852.1"/>
    </source>
</evidence>
<protein>
    <recommendedName>
        <fullName evidence="6">Ferredoxin</fullName>
    </recommendedName>
</protein>
<dbReference type="GeneID" id="68694528"/>
<dbReference type="Proteomes" id="UP000296216">
    <property type="component" value="Chromosome"/>
</dbReference>
<reference evidence="2 4" key="1">
    <citation type="journal article" date="2019" name="Microbiol. Resour. Announc.">
        <title>The Genome Sequence of the Halobacterium salinarum Type Strain Is Closely Related to That of Laboratory Strains NRC-1 and R1.</title>
        <authorList>
            <person name="Pfeiffer F."/>
            <person name="Marchfelder A."/>
            <person name="Habermann B."/>
            <person name="Dyall-Smith M.L."/>
        </authorList>
    </citation>
    <scope>NUCLEOTIDE SEQUENCE [LARGE SCALE GENOMIC DNA]</scope>
    <source>
        <strain evidence="2">91-R6</strain>
        <strain evidence="4">ATCC 33171 / DSM 3754 / JCM 8978 / NBRC 102687 / NCIMB 764 / 91-R6</strain>
    </source>
</reference>
<dbReference type="AlphaFoldDB" id="A0A4D6GUN6"/>
<proteinExistence type="predicted"/>
<dbReference type="EMBL" id="VRYN01000001">
    <property type="protein sequence ID" value="TYO81852.1"/>
    <property type="molecule type" value="Genomic_DNA"/>
</dbReference>
<dbReference type="Gene3D" id="3.30.70.20">
    <property type="match status" value="1"/>
</dbReference>
<reference evidence="2" key="3">
    <citation type="journal article" name="MicrobiologyOpen">
        <title>Whole-genome comparison between the type strain of Halobacterium salinarum (DSM 3754(T)) and the laboratory strains R1 and NRC-1.</title>
        <authorList>
            <person name="Pfeiffer F."/>
            <person name="Losensky G."/>
            <person name="Marchfelder A."/>
            <person name="Habermann B."/>
            <person name="Dyall-Smith M."/>
        </authorList>
    </citation>
    <scope>NUCLEOTIDE SEQUENCE</scope>
    <source>
        <strain evidence="2">91-R6</strain>
    </source>
</reference>
<evidence type="ECO:0000256" key="1">
    <source>
        <dbReference type="SAM" id="MobiDB-lite"/>
    </source>
</evidence>
<reference evidence="3 5" key="2">
    <citation type="submission" date="2019-07" db="EMBL/GenBank/DDBJ databases">
        <title>Genomic Encyclopedia of Archaeal and Bacterial Type Strains, Phase II (KMG-II): from individual species to whole genera.</title>
        <authorList>
            <person name="Goeker M."/>
        </authorList>
    </citation>
    <scope>NUCLEOTIDE SEQUENCE [LARGE SCALE GENOMIC DNA]</scope>
    <source>
        <strain evidence="3 5">DSM 3754</strain>
    </source>
</reference>
<sequence>MSDADTAPDPSDIGETDAPPIEDAPYKIIFEANKCFGAGKCAAVSANWEMDIGTGLADPVAYFFDEDDLQHNIDAADACPAKKGDGVIHVVDRRSDEEIAPDPSGDGSLSVDW</sequence>
<evidence type="ECO:0000313" key="2">
    <source>
        <dbReference type="EMBL" id="QCC45590.1"/>
    </source>
</evidence>
<feature type="region of interest" description="Disordered" evidence="1">
    <location>
        <begin position="93"/>
        <end position="113"/>
    </location>
</feature>